<protein>
    <submittedName>
        <fullName evidence="1">Uncharacterized protein</fullName>
    </submittedName>
</protein>
<dbReference type="EMBL" id="LR796678">
    <property type="protein sequence ID" value="CAB4158344.1"/>
    <property type="molecule type" value="Genomic_DNA"/>
</dbReference>
<accession>A0A6J5NT47</accession>
<sequence>MTDEQRAKYEDLGPYQVLSGLFSLLLTKRSKKYNQMIVTVTPGASMNYEDIRPAIEYLQTALTNDQTHELIDALASASFDVMYPEQK</sequence>
<reference evidence="1" key="1">
    <citation type="submission" date="2020-04" db="EMBL/GenBank/DDBJ databases">
        <authorList>
            <person name="Chiriac C."/>
            <person name="Salcher M."/>
            <person name="Ghai R."/>
            <person name="Kavagutti S V."/>
        </authorList>
    </citation>
    <scope>NUCLEOTIDE SEQUENCE</scope>
</reference>
<name>A0A6J5NT47_9CAUD</name>
<gene>
    <name evidence="1" type="ORF">UFOVP698_2</name>
</gene>
<organism evidence="1">
    <name type="scientific">uncultured Caudovirales phage</name>
    <dbReference type="NCBI Taxonomy" id="2100421"/>
    <lineage>
        <taxon>Viruses</taxon>
        <taxon>Duplodnaviria</taxon>
        <taxon>Heunggongvirae</taxon>
        <taxon>Uroviricota</taxon>
        <taxon>Caudoviricetes</taxon>
        <taxon>Peduoviridae</taxon>
        <taxon>Maltschvirus</taxon>
        <taxon>Maltschvirus maltsch</taxon>
    </lineage>
</organism>
<proteinExistence type="predicted"/>
<evidence type="ECO:0000313" key="1">
    <source>
        <dbReference type="EMBL" id="CAB4158344.1"/>
    </source>
</evidence>